<evidence type="ECO:0000313" key="13">
    <source>
        <dbReference type="Proteomes" id="UP001420932"/>
    </source>
</evidence>
<dbReference type="Gene3D" id="3.80.10.10">
    <property type="entry name" value="Ribonuclease Inhibitor"/>
    <property type="match status" value="2"/>
</dbReference>
<evidence type="ECO:0000256" key="7">
    <source>
        <dbReference type="ARBA" id="ARBA00023136"/>
    </source>
</evidence>
<keyword evidence="4" id="KW-0732">Signal</keyword>
<evidence type="ECO:0000259" key="11">
    <source>
        <dbReference type="PROSITE" id="PS50011"/>
    </source>
</evidence>
<dbReference type="Gene3D" id="3.30.200.20">
    <property type="entry name" value="Phosphorylase Kinase, domain 1"/>
    <property type="match status" value="1"/>
</dbReference>
<feature type="transmembrane region" description="Helical" evidence="10">
    <location>
        <begin position="104"/>
        <end position="125"/>
    </location>
</feature>
<evidence type="ECO:0000256" key="5">
    <source>
        <dbReference type="ARBA" id="ARBA00022737"/>
    </source>
</evidence>
<feature type="transmembrane region" description="Helical" evidence="10">
    <location>
        <begin position="12"/>
        <end position="33"/>
    </location>
</feature>
<organism evidence="12 13">
    <name type="scientific">Stephania yunnanensis</name>
    <dbReference type="NCBI Taxonomy" id="152371"/>
    <lineage>
        <taxon>Eukaryota</taxon>
        <taxon>Viridiplantae</taxon>
        <taxon>Streptophyta</taxon>
        <taxon>Embryophyta</taxon>
        <taxon>Tracheophyta</taxon>
        <taxon>Spermatophyta</taxon>
        <taxon>Magnoliopsida</taxon>
        <taxon>Ranunculales</taxon>
        <taxon>Menispermaceae</taxon>
        <taxon>Menispermoideae</taxon>
        <taxon>Cissampelideae</taxon>
        <taxon>Stephania</taxon>
    </lineage>
</organism>
<comment type="subcellular location">
    <subcellularLocation>
        <location evidence="1">Membrane</location>
        <topology evidence="1">Single-pass type I membrane protein</topology>
    </subcellularLocation>
</comment>
<keyword evidence="13" id="KW-1185">Reference proteome</keyword>
<keyword evidence="6 10" id="KW-1133">Transmembrane helix</keyword>
<dbReference type="Pfam" id="PF00560">
    <property type="entry name" value="LRR_1"/>
    <property type="match status" value="2"/>
</dbReference>
<dbReference type="GO" id="GO:0016020">
    <property type="term" value="C:membrane"/>
    <property type="evidence" value="ECO:0007669"/>
    <property type="project" value="UniProtKB-SubCell"/>
</dbReference>
<protein>
    <recommendedName>
        <fullName evidence="11">Protein kinase domain-containing protein</fullName>
    </recommendedName>
</protein>
<dbReference type="InterPro" id="IPR032675">
    <property type="entry name" value="LRR_dom_sf"/>
</dbReference>
<dbReference type="InterPro" id="IPR011009">
    <property type="entry name" value="Kinase-like_dom_sf"/>
</dbReference>
<dbReference type="Proteomes" id="UP001420932">
    <property type="component" value="Unassembled WGS sequence"/>
</dbReference>
<accession>A0AAP0J8X8</accession>
<keyword evidence="9" id="KW-0325">Glycoprotein</keyword>
<dbReference type="PANTHER" id="PTHR48010:SF5">
    <property type="entry name" value="PROTEIN TOO MANY MOUTHS"/>
    <property type="match status" value="1"/>
</dbReference>
<evidence type="ECO:0000313" key="12">
    <source>
        <dbReference type="EMBL" id="KAK9128462.1"/>
    </source>
</evidence>
<dbReference type="GO" id="GO:0004672">
    <property type="term" value="F:protein kinase activity"/>
    <property type="evidence" value="ECO:0007669"/>
    <property type="project" value="InterPro"/>
</dbReference>
<dbReference type="InterPro" id="IPR001611">
    <property type="entry name" value="Leu-rich_rpt"/>
</dbReference>
<feature type="domain" description="Protein kinase" evidence="11">
    <location>
        <begin position="484"/>
        <end position="757"/>
    </location>
</feature>
<keyword evidence="3 10" id="KW-0812">Transmembrane</keyword>
<dbReference type="SUPFAM" id="SSF52058">
    <property type="entry name" value="L domain-like"/>
    <property type="match status" value="1"/>
</dbReference>
<dbReference type="SUPFAM" id="SSF56112">
    <property type="entry name" value="Protein kinase-like (PK-like)"/>
    <property type="match status" value="1"/>
</dbReference>
<dbReference type="InterPro" id="IPR000719">
    <property type="entry name" value="Prot_kinase_dom"/>
</dbReference>
<keyword evidence="5" id="KW-0677">Repeat</keyword>
<dbReference type="EMBL" id="JBBNAF010000007">
    <property type="protein sequence ID" value="KAK9128462.1"/>
    <property type="molecule type" value="Genomic_DNA"/>
</dbReference>
<comment type="caution">
    <text evidence="12">The sequence shown here is derived from an EMBL/GenBank/DDBJ whole genome shotgun (WGS) entry which is preliminary data.</text>
</comment>
<feature type="transmembrane region" description="Helical" evidence="10">
    <location>
        <begin position="395"/>
        <end position="419"/>
    </location>
</feature>
<dbReference type="AlphaFoldDB" id="A0AAP0J8X8"/>
<dbReference type="PANTHER" id="PTHR48010">
    <property type="entry name" value="OS05G0588300 PROTEIN"/>
    <property type="match status" value="1"/>
</dbReference>
<dbReference type="Gene3D" id="1.10.510.10">
    <property type="entry name" value="Transferase(Phosphotransferase) domain 1"/>
    <property type="match status" value="1"/>
</dbReference>
<dbReference type="Pfam" id="PF07714">
    <property type="entry name" value="PK_Tyr_Ser-Thr"/>
    <property type="match status" value="1"/>
</dbReference>
<dbReference type="PROSITE" id="PS50011">
    <property type="entry name" value="PROTEIN_KINASE_DOM"/>
    <property type="match status" value="1"/>
</dbReference>
<dbReference type="FunFam" id="3.80.10.10:FF:001001">
    <property type="entry name" value="Probable inactive leucine-rich repeat receptor-like protein kinase At3g03770"/>
    <property type="match status" value="1"/>
</dbReference>
<evidence type="ECO:0000256" key="9">
    <source>
        <dbReference type="ARBA" id="ARBA00023180"/>
    </source>
</evidence>
<proteinExistence type="predicted"/>
<sequence length="794" mass="88245">MISLVMIRHGSIPLSSVFIFSVIVISIPCSEQLQSSQAQTLLRIQRLLNFPSVLSHWNNQTDFCNTELNSSVTIVCYEESITQLHINGNEGSSSLPKNFSIDSFFTTLVGLHSLKVLSLVSLGLWGRLPIKIARFSSLEILDISSNFFHGVLPRELSYVKSIQTLVLDGNTFRGPVPYWLSELPVLAVLSLENNMFTGSLPESLRTMKNLRILVLSKNQLSGEIPDLSSLTNLQVLDLECNSFGPQFPSLGSKLVNIVLRKNKFSSAVPSELNSYYELQRLDISFNKFVGPFPMSVLSLPSIAYLNIASNRFTGMFFPNTSCNEELDFVDLSSNLLTGKLPACLLYGSKNKIVLYSGNCLSVGKQSQHPYSFCRNEALAAGILPLKGKKTSRKTIAVLVLSLVGVVGAIAAVGLILLVLRKSNVEKIRKRLQAKIGQKNATTGHARKLLLDTRCMLATKRLETLALPAYRAFALEELEVATNNFDTSNFMGEGSHGQMYKGKLNDGSFVAIKCIKLKRRHSTRNFMHRVDLISKVRHHHLVSTLGHCFECYLDDSSVSRVFIVFEYVPNRTLRSCICEGLAGQTFTWTQRMAAAIGIAKGVQFLQTGLPEKVSYKLEMAEILLGQGPVAKISSYNLPLLQESLLNVDDQDSSGSKLPSAERRKYDEKTNIYDFGVILLEIIVGRPIMTQEEAEFVIYQLQVGIAAGDVARRCIVDPVISRGCADESLKTVMGICIRCLSKEPTHRPPIEDVLWNLQFGIQVQEEWKGDPRRSGGSPITPLQYSPLPRFQNWCNC</sequence>
<evidence type="ECO:0000256" key="2">
    <source>
        <dbReference type="ARBA" id="ARBA00022614"/>
    </source>
</evidence>
<evidence type="ECO:0000256" key="6">
    <source>
        <dbReference type="ARBA" id="ARBA00022989"/>
    </source>
</evidence>
<dbReference type="GO" id="GO:0005524">
    <property type="term" value="F:ATP binding"/>
    <property type="evidence" value="ECO:0007669"/>
    <property type="project" value="InterPro"/>
</dbReference>
<keyword evidence="7 10" id="KW-0472">Membrane</keyword>
<reference evidence="12 13" key="1">
    <citation type="submission" date="2024-01" db="EMBL/GenBank/DDBJ databases">
        <title>Genome assemblies of Stephania.</title>
        <authorList>
            <person name="Yang L."/>
        </authorList>
    </citation>
    <scope>NUCLEOTIDE SEQUENCE [LARGE SCALE GENOMIC DNA]</scope>
    <source>
        <strain evidence="12">YNDBR</strain>
        <tissue evidence="12">Leaf</tissue>
    </source>
</reference>
<dbReference type="InterPro" id="IPR050994">
    <property type="entry name" value="At_inactive_RLKs"/>
</dbReference>
<keyword evidence="8" id="KW-0675">Receptor</keyword>
<gene>
    <name evidence="12" type="ORF">Syun_017259</name>
</gene>
<evidence type="ECO:0000256" key="1">
    <source>
        <dbReference type="ARBA" id="ARBA00004479"/>
    </source>
</evidence>
<keyword evidence="2" id="KW-0433">Leucine-rich repeat</keyword>
<dbReference type="FunFam" id="3.80.10.10:FF:000155">
    <property type="entry name" value="Putative inactive leucine-rich repeat receptor-like protein kinase"/>
    <property type="match status" value="1"/>
</dbReference>
<dbReference type="FunFam" id="3.30.200.20:FF:000285">
    <property type="entry name" value="Putative inactive leucine-rich repeat receptor-like protein kinase"/>
    <property type="match status" value="1"/>
</dbReference>
<dbReference type="InterPro" id="IPR001245">
    <property type="entry name" value="Ser-Thr/Tyr_kinase_cat_dom"/>
</dbReference>
<evidence type="ECO:0000256" key="8">
    <source>
        <dbReference type="ARBA" id="ARBA00023170"/>
    </source>
</evidence>
<name>A0AAP0J8X8_9MAGN</name>
<evidence type="ECO:0000256" key="3">
    <source>
        <dbReference type="ARBA" id="ARBA00022692"/>
    </source>
</evidence>
<evidence type="ECO:0000256" key="4">
    <source>
        <dbReference type="ARBA" id="ARBA00022729"/>
    </source>
</evidence>
<evidence type="ECO:0000256" key="10">
    <source>
        <dbReference type="SAM" id="Phobius"/>
    </source>
</evidence>
<dbReference type="Pfam" id="PF12799">
    <property type="entry name" value="LRR_4"/>
    <property type="match status" value="1"/>
</dbReference>
<dbReference type="InterPro" id="IPR025875">
    <property type="entry name" value="Leu-rich_rpt_4"/>
</dbReference>
<dbReference type="PROSITE" id="PS51450">
    <property type="entry name" value="LRR"/>
    <property type="match status" value="1"/>
</dbReference>
<dbReference type="FunFam" id="1.10.510.10:FF:000431">
    <property type="entry name" value="Putative inactive leucine-rich repeat receptor-like protein kinase"/>
    <property type="match status" value="1"/>
</dbReference>